<dbReference type="Proteomes" id="UP000494174">
    <property type="component" value="Unassembled WGS sequence"/>
</dbReference>
<dbReference type="PANTHER" id="PTHR23150">
    <property type="entry name" value="SULFATASE MODIFYING FACTOR 1, 2"/>
    <property type="match status" value="1"/>
</dbReference>
<dbReference type="Pfam" id="PF00656">
    <property type="entry name" value="Peptidase_C14"/>
    <property type="match status" value="1"/>
</dbReference>
<dbReference type="AlphaFoldDB" id="A0A6P2GQQ1"/>
<dbReference type="Gene3D" id="3.90.1580.10">
    <property type="entry name" value="paralog of FGE (formylglycine-generating enzyme)"/>
    <property type="match status" value="1"/>
</dbReference>
<name>A0A6P2GQQ1_BURL3</name>
<dbReference type="InterPro" id="IPR042095">
    <property type="entry name" value="SUMF_sf"/>
</dbReference>
<dbReference type="InterPro" id="IPR016187">
    <property type="entry name" value="CTDL_fold"/>
</dbReference>
<proteinExistence type="predicted"/>
<organism evidence="3 4">
    <name type="scientific">Burkholderia lata (strain ATCC 17760 / DSM 23089 / LMG 22485 / NCIMB 9086 / R18194 / 383)</name>
    <dbReference type="NCBI Taxonomy" id="482957"/>
    <lineage>
        <taxon>Bacteria</taxon>
        <taxon>Pseudomonadati</taxon>
        <taxon>Pseudomonadota</taxon>
        <taxon>Betaproteobacteria</taxon>
        <taxon>Burkholderiales</taxon>
        <taxon>Burkholderiaceae</taxon>
        <taxon>Burkholderia</taxon>
        <taxon>Burkholderia cepacia complex</taxon>
    </lineage>
</organism>
<dbReference type="InterPro" id="IPR001309">
    <property type="entry name" value="Pept_C14_p20"/>
</dbReference>
<sequence>MWRILLPACLFASISVTSSTCSGEDLRPFSVPPAASARAGSIEPHGVALVIGNGAYRDHPLANPVHDADAMGDALQALGFDVITLRDASRQQMLDGLAAFEHHIAAGGTALVYFAGHGASAAGTTWLAPVDADVGSPASLSRTGIDLQTVFDATSRPHGERIDLIILDSCLIAPPGAGNTVPRKPPPHTLVAYAAAPGEGAADGAMHGVYTAALLKTLALPGLGIAQVFDRAGALVERATGHRQMPWIASSLSVAAGTIAFSGARRAGAGVVHSGGGTEHGSDVLADVGVVAFDSRGVMPKDSSEQYEITFWESIKDSKEAGDYEAYLKTYPNGRFAQLAQARLARLRAAAPKAPAASAPAPAPARTASPTPAPVPAPAPPASTSAQPAHTASSPPKAPPPVAVAAPSPPPQKGGTTAANEIRDCAACPAMLAVSPGAFAMGSNSGDPSEKPAHRVTLDHSFALAKYVVTVAQWNACRDAGACPRLPGDSNTVANAPARDLSWDDAQLYVKWLAKISGKSYRLPTEAEWEFAARGGTATRYWWGNEMHSGNANCKDCGPPWRADAPADVGTFAANPLGFYDMAGGVWEWVSDCWHNSYKNAPADGRSWDEPNCQVRVIRGGSWRDGATYMPVSTRFKYDSSVRFSANGFRVARDVK</sequence>
<dbReference type="Pfam" id="PF03781">
    <property type="entry name" value="FGE-sulfatase"/>
    <property type="match status" value="1"/>
</dbReference>
<dbReference type="EMBL" id="CABVPU010000001">
    <property type="protein sequence ID" value="VWB06164.1"/>
    <property type="molecule type" value="Genomic_DNA"/>
</dbReference>
<keyword evidence="3" id="KW-0808">Transferase</keyword>
<dbReference type="SUPFAM" id="SSF56436">
    <property type="entry name" value="C-type lectin-like"/>
    <property type="match status" value="1"/>
</dbReference>
<dbReference type="PROSITE" id="PS50208">
    <property type="entry name" value="CASPASE_P20"/>
    <property type="match status" value="1"/>
</dbReference>
<feature type="compositionally biased region" description="Pro residues" evidence="1">
    <location>
        <begin position="371"/>
        <end position="381"/>
    </location>
</feature>
<dbReference type="GO" id="GO:0016301">
    <property type="term" value="F:kinase activity"/>
    <property type="evidence" value="ECO:0007669"/>
    <property type="project" value="UniProtKB-KW"/>
</dbReference>
<feature type="domain" description="Caspase family p20" evidence="2">
    <location>
        <begin position="44"/>
        <end position="118"/>
    </location>
</feature>
<dbReference type="GO" id="GO:0004197">
    <property type="term" value="F:cysteine-type endopeptidase activity"/>
    <property type="evidence" value="ECO:0007669"/>
    <property type="project" value="InterPro"/>
</dbReference>
<evidence type="ECO:0000313" key="3">
    <source>
        <dbReference type="EMBL" id="VWB06164.1"/>
    </source>
</evidence>
<feature type="region of interest" description="Disordered" evidence="1">
    <location>
        <begin position="354"/>
        <end position="418"/>
    </location>
</feature>
<evidence type="ECO:0000256" key="1">
    <source>
        <dbReference type="SAM" id="MobiDB-lite"/>
    </source>
</evidence>
<feature type="compositionally biased region" description="Pro residues" evidence="1">
    <location>
        <begin position="396"/>
        <end position="412"/>
    </location>
</feature>
<accession>A0A6P2GQQ1</accession>
<feature type="compositionally biased region" description="Low complexity" evidence="1">
    <location>
        <begin position="382"/>
        <end position="395"/>
    </location>
</feature>
<dbReference type="SUPFAM" id="SSF52129">
    <property type="entry name" value="Caspase-like"/>
    <property type="match status" value="1"/>
</dbReference>
<gene>
    <name evidence="3" type="ORF">BLA15945_00092</name>
</gene>
<evidence type="ECO:0000259" key="2">
    <source>
        <dbReference type="PROSITE" id="PS50208"/>
    </source>
</evidence>
<reference evidence="3 4" key="1">
    <citation type="submission" date="2019-09" db="EMBL/GenBank/DDBJ databases">
        <authorList>
            <person name="Depoorter E."/>
        </authorList>
    </citation>
    <scope>NUCLEOTIDE SEQUENCE [LARGE SCALE GENOMIC DNA]</scope>
    <source>
        <strain evidence="3">R-15945</strain>
    </source>
</reference>
<keyword evidence="3" id="KW-0418">Kinase</keyword>
<dbReference type="GO" id="GO:0006508">
    <property type="term" value="P:proteolysis"/>
    <property type="evidence" value="ECO:0007669"/>
    <property type="project" value="InterPro"/>
</dbReference>
<evidence type="ECO:0000313" key="4">
    <source>
        <dbReference type="Proteomes" id="UP000494174"/>
    </source>
</evidence>
<dbReference type="Gene3D" id="3.40.50.1460">
    <property type="match status" value="1"/>
</dbReference>
<dbReference type="PANTHER" id="PTHR23150:SF35">
    <property type="entry name" value="BLL6746 PROTEIN"/>
    <property type="match status" value="1"/>
</dbReference>
<dbReference type="GO" id="GO:0120147">
    <property type="term" value="F:formylglycine-generating oxidase activity"/>
    <property type="evidence" value="ECO:0007669"/>
    <property type="project" value="TreeGrafter"/>
</dbReference>
<dbReference type="InterPro" id="IPR011600">
    <property type="entry name" value="Pept_C14_caspase"/>
</dbReference>
<dbReference type="InterPro" id="IPR005532">
    <property type="entry name" value="SUMF_dom"/>
</dbReference>
<dbReference type="InterPro" id="IPR029030">
    <property type="entry name" value="Caspase-like_dom_sf"/>
</dbReference>
<dbReference type="InterPro" id="IPR051043">
    <property type="entry name" value="Sulfatase_Mod_Factor_Kinase"/>
</dbReference>
<feature type="compositionally biased region" description="Low complexity" evidence="1">
    <location>
        <begin position="354"/>
        <end position="370"/>
    </location>
</feature>
<protein>
    <submittedName>
        <fullName evidence="3">Serine/threonine kinase</fullName>
    </submittedName>
</protein>